<evidence type="ECO:0000313" key="1">
    <source>
        <dbReference type="EMBL" id="KAJ3654225.1"/>
    </source>
</evidence>
<dbReference type="AlphaFoldDB" id="A0AA38IDI8"/>
<evidence type="ECO:0000313" key="2">
    <source>
        <dbReference type="Proteomes" id="UP001168821"/>
    </source>
</evidence>
<proteinExistence type="predicted"/>
<keyword evidence="2" id="KW-1185">Reference proteome</keyword>
<comment type="caution">
    <text evidence="1">The sequence shown here is derived from an EMBL/GenBank/DDBJ whole genome shotgun (WGS) entry which is preliminary data.</text>
</comment>
<protein>
    <submittedName>
        <fullName evidence="1">Uncharacterized protein</fullName>
    </submittedName>
</protein>
<accession>A0AA38IDI8</accession>
<gene>
    <name evidence="1" type="ORF">Zmor_013425</name>
</gene>
<organism evidence="1 2">
    <name type="scientific">Zophobas morio</name>
    <dbReference type="NCBI Taxonomy" id="2755281"/>
    <lineage>
        <taxon>Eukaryota</taxon>
        <taxon>Metazoa</taxon>
        <taxon>Ecdysozoa</taxon>
        <taxon>Arthropoda</taxon>
        <taxon>Hexapoda</taxon>
        <taxon>Insecta</taxon>
        <taxon>Pterygota</taxon>
        <taxon>Neoptera</taxon>
        <taxon>Endopterygota</taxon>
        <taxon>Coleoptera</taxon>
        <taxon>Polyphaga</taxon>
        <taxon>Cucujiformia</taxon>
        <taxon>Tenebrionidae</taxon>
        <taxon>Zophobas</taxon>
    </lineage>
</organism>
<name>A0AA38IDI8_9CUCU</name>
<reference evidence="1" key="1">
    <citation type="journal article" date="2023" name="G3 (Bethesda)">
        <title>Whole genome assemblies of Zophobas morio and Tenebrio molitor.</title>
        <authorList>
            <person name="Kaur S."/>
            <person name="Stinson S.A."/>
            <person name="diCenzo G.C."/>
        </authorList>
    </citation>
    <scope>NUCLEOTIDE SEQUENCE</scope>
    <source>
        <strain evidence="1">QUZm001</strain>
    </source>
</reference>
<dbReference type="EMBL" id="JALNTZ010000004">
    <property type="protein sequence ID" value="KAJ3654225.1"/>
    <property type="molecule type" value="Genomic_DNA"/>
</dbReference>
<dbReference type="Proteomes" id="UP001168821">
    <property type="component" value="Unassembled WGS sequence"/>
</dbReference>
<sequence length="101" mass="11369">MNFVDDYYDAPGIYINKIDEEHDYVVVYFVNAKDLDGSSNNLTEKKKTGPPENTTTYTVSFVGCRVINFLGATGCWVLMSDANACQTAKQKGIRWVYILLV</sequence>